<name>A0A444JFL4_9BACT</name>
<keyword evidence="2" id="KW-0812">Transmembrane</keyword>
<dbReference type="InterPro" id="IPR011009">
    <property type="entry name" value="Kinase-like_dom_sf"/>
</dbReference>
<evidence type="ECO:0000259" key="3">
    <source>
        <dbReference type="Pfam" id="PF03109"/>
    </source>
</evidence>
<evidence type="ECO:0000256" key="1">
    <source>
        <dbReference type="ARBA" id="ARBA00009670"/>
    </source>
</evidence>
<sequence>MVSIRRLGAINRTYRHLTRYRQILRILFKYGFHDLVDYFHLDHYLETGLQMINRKPREQIFRYSRPVRLRMGLEELGPTFIKLGQLLSTRPDFISPDYLDELRKLQDNVPPFSYQEVQQIFQEDQGKDPAEIFTDFAVKPLAAASIGQVHLARISSDSLKSTTLSRKNKEASKRDVVVKVQRPGLENIIAVDLEILAQIAALMEDHFEEVQGHQPTAIVEEFALSLSREIDFTIELANIHHFCNLLSGNPTIYVPEVFPELSTERILVMERINGIKASHVSELKKQGYDLSLIAERGANLVMEQIFVHGFFHADPHPGNLFILPENKICFIDFGQMGRLLLKDRENFTDFLLSITSGNESEAVNGILKMTVHKGEADRDRLALDISELVGRYMHLPIGELEVEKIHLELLKLLSKHKLFLKPNLYLMFKALATVEGVGTMLAPEIELLALARPFMKKIKLDRVHPRRLVDDLSTTGHQYLSLLRDLPGETRSILTQLRQGRMKLEFKHRGLLPLERALYRISNRIAFAIVLAAQIIGSSLIVLSGIKPRWHGIPVIGLVGFLVAGMMGFWLLISIIRRGKL</sequence>
<feature type="transmembrane region" description="Helical" evidence="2">
    <location>
        <begin position="552"/>
        <end position="573"/>
    </location>
</feature>
<gene>
    <name evidence="4" type="ORF">VU01_10782</name>
</gene>
<feature type="transmembrane region" description="Helical" evidence="2">
    <location>
        <begin position="525"/>
        <end position="546"/>
    </location>
</feature>
<dbReference type="EMBL" id="MTKS01000078">
    <property type="protein sequence ID" value="RWX51807.1"/>
    <property type="molecule type" value="Genomic_DNA"/>
</dbReference>
<dbReference type="Pfam" id="PF03109">
    <property type="entry name" value="ABC1"/>
    <property type="match status" value="1"/>
</dbReference>
<dbReference type="InterPro" id="IPR050154">
    <property type="entry name" value="UbiB_kinase"/>
</dbReference>
<dbReference type="PANTHER" id="PTHR10566">
    <property type="entry name" value="CHAPERONE-ACTIVITY OF BC1 COMPLEX CABC1 -RELATED"/>
    <property type="match status" value="1"/>
</dbReference>
<dbReference type="SUPFAM" id="SSF56112">
    <property type="entry name" value="Protein kinase-like (PK-like)"/>
    <property type="match status" value="1"/>
</dbReference>
<comment type="caution">
    <text evidence="4">The sequence shown here is derived from an EMBL/GenBank/DDBJ whole genome shotgun (WGS) entry which is preliminary data.</text>
</comment>
<dbReference type="InterPro" id="IPR004147">
    <property type="entry name" value="ABC1_dom"/>
</dbReference>
<protein>
    <submittedName>
        <fullName evidence="4">Ubiquinone biosynthesis protein</fullName>
    </submittedName>
</protein>
<reference evidence="4 5" key="1">
    <citation type="submission" date="2017-01" db="EMBL/GenBank/DDBJ databases">
        <title>The cable genome- insights into the physiology and evolution of filamentous bacteria capable of sulfide oxidation via long distance electron transfer.</title>
        <authorList>
            <person name="Schreiber L."/>
            <person name="Bjerg J.T."/>
            <person name="Boggild A."/>
            <person name="Van De Vossenberg J."/>
            <person name="Meysman F."/>
            <person name="Nielsen L.P."/>
            <person name="Schramm A."/>
            <person name="Kjeldsen K.U."/>
        </authorList>
    </citation>
    <scope>NUCLEOTIDE SEQUENCE [LARGE SCALE GENOMIC DNA]</scope>
    <source>
        <strain evidence="4">A5</strain>
    </source>
</reference>
<evidence type="ECO:0000313" key="5">
    <source>
        <dbReference type="Proteomes" id="UP000288892"/>
    </source>
</evidence>
<dbReference type="Proteomes" id="UP000288892">
    <property type="component" value="Unassembled WGS sequence"/>
</dbReference>
<dbReference type="PANTHER" id="PTHR10566:SF113">
    <property type="entry name" value="PROTEIN ACTIVITY OF BC1 COMPLEX KINASE 7, CHLOROPLASTIC"/>
    <property type="match status" value="1"/>
</dbReference>
<comment type="similarity">
    <text evidence="1">Belongs to the protein kinase superfamily. ADCK protein kinase family.</text>
</comment>
<keyword evidence="2" id="KW-1133">Transmembrane helix</keyword>
<dbReference type="CDD" id="cd05121">
    <property type="entry name" value="ABC1_ADCK3-like"/>
    <property type="match status" value="1"/>
</dbReference>
<keyword evidence="5" id="KW-1185">Reference proteome</keyword>
<evidence type="ECO:0000313" key="4">
    <source>
        <dbReference type="EMBL" id="RWX51807.1"/>
    </source>
</evidence>
<evidence type="ECO:0000256" key="2">
    <source>
        <dbReference type="SAM" id="Phobius"/>
    </source>
</evidence>
<proteinExistence type="inferred from homology"/>
<dbReference type="AlphaFoldDB" id="A0A444JFL4"/>
<keyword evidence="4" id="KW-0830">Ubiquinone</keyword>
<organism evidence="4 5">
    <name type="scientific">Candidatus Electrothrix marina</name>
    <dbReference type="NCBI Taxonomy" id="1859130"/>
    <lineage>
        <taxon>Bacteria</taxon>
        <taxon>Pseudomonadati</taxon>
        <taxon>Thermodesulfobacteriota</taxon>
        <taxon>Desulfobulbia</taxon>
        <taxon>Desulfobulbales</taxon>
        <taxon>Desulfobulbaceae</taxon>
        <taxon>Candidatus Electrothrix</taxon>
    </lineage>
</organism>
<accession>A0A444JFL4</accession>
<keyword evidence="2" id="KW-0472">Membrane</keyword>
<feature type="domain" description="ABC1 atypical kinase-like" evidence="3">
    <location>
        <begin position="104"/>
        <end position="362"/>
    </location>
</feature>